<name>A0A1I2DKK2_9FIRM</name>
<reference evidence="1 2" key="1">
    <citation type="submission" date="2016-10" db="EMBL/GenBank/DDBJ databases">
        <authorList>
            <person name="de Groot N.N."/>
        </authorList>
    </citation>
    <scope>NUCLEOTIDE SEQUENCE [LARGE SCALE GENOMIC DNA]</scope>
    <source>
        <strain evidence="1 2">DSM 9236</strain>
    </source>
</reference>
<dbReference type="EMBL" id="FONL01000021">
    <property type="protein sequence ID" value="SFE81172.1"/>
    <property type="molecule type" value="Genomic_DNA"/>
</dbReference>
<accession>A0A1I2DKK2</accession>
<evidence type="ECO:0000313" key="1">
    <source>
        <dbReference type="EMBL" id="SFE81172.1"/>
    </source>
</evidence>
<gene>
    <name evidence="1" type="ORF">SAMN05216245_12114</name>
</gene>
<sequence>MDFGEGNIMPVNKNELTKEQIMKAMQYKTADELMAYAKSEGIDITKEEAEAYLAELSEFELKDGEVKRVAGGFCGNDLECPTFCTDYSAPY</sequence>
<keyword evidence="2" id="KW-1185">Reference proteome</keyword>
<organism evidence="1 2">
    <name type="scientific">Succiniclasticum ruminis DSM 9236</name>
    <dbReference type="NCBI Taxonomy" id="1123323"/>
    <lineage>
        <taxon>Bacteria</taxon>
        <taxon>Bacillati</taxon>
        <taxon>Bacillota</taxon>
        <taxon>Negativicutes</taxon>
        <taxon>Acidaminococcales</taxon>
        <taxon>Acidaminococcaceae</taxon>
        <taxon>Succiniclasticum</taxon>
    </lineage>
</organism>
<protein>
    <recommendedName>
        <fullName evidence="3">Nif11-like leader peptide domain-containing protein</fullName>
    </recommendedName>
</protein>
<dbReference type="Proteomes" id="UP000198896">
    <property type="component" value="Unassembled WGS sequence"/>
</dbReference>
<dbReference type="STRING" id="1123323.SAMN05216245_12114"/>
<evidence type="ECO:0000313" key="2">
    <source>
        <dbReference type="Proteomes" id="UP000198896"/>
    </source>
</evidence>
<dbReference type="AlphaFoldDB" id="A0A1I2DKK2"/>
<proteinExistence type="predicted"/>
<evidence type="ECO:0008006" key="3">
    <source>
        <dbReference type="Google" id="ProtNLM"/>
    </source>
</evidence>